<dbReference type="InterPro" id="IPR036819">
    <property type="entry name" value="Subtilisin_inhibitor-like_sf"/>
</dbReference>
<dbReference type="PRINTS" id="PR00294">
    <property type="entry name" value="SSBTLNINHBTR"/>
</dbReference>
<proteinExistence type="inferred from homology"/>
<evidence type="ECO:0000313" key="11">
    <source>
        <dbReference type="EMBL" id="SES18879.1"/>
    </source>
</evidence>
<dbReference type="InterPro" id="IPR023549">
    <property type="entry name" value="Subtilisin_inhibitor"/>
</dbReference>
<dbReference type="GO" id="GO:0005576">
    <property type="term" value="C:extracellular region"/>
    <property type="evidence" value="ECO:0007669"/>
    <property type="project" value="UniProtKB-SubCell"/>
</dbReference>
<keyword evidence="9" id="KW-0732">Signal</keyword>
<reference evidence="12" key="1">
    <citation type="submission" date="2016-10" db="EMBL/GenBank/DDBJ databases">
        <authorList>
            <person name="Varghese N."/>
            <person name="Submissions S."/>
        </authorList>
    </citation>
    <scope>NUCLEOTIDE SEQUENCE [LARGE SCALE GENOMIC DNA]</scope>
    <source>
        <strain evidence="12">DSM 44260</strain>
    </source>
</reference>
<keyword evidence="12" id="KW-1185">Reference proteome</keyword>
<dbReference type="AlphaFoldDB" id="A0A1H9VBB1"/>
<name>A0A1H9VBB1_9PSEU</name>
<dbReference type="Pfam" id="PF00720">
    <property type="entry name" value="SSI"/>
    <property type="match status" value="1"/>
</dbReference>
<evidence type="ECO:0000256" key="1">
    <source>
        <dbReference type="ARBA" id="ARBA00004613"/>
    </source>
</evidence>
<keyword evidence="7" id="KW-1015">Disulfide bond</keyword>
<gene>
    <name evidence="11" type="ORF">SAMN04487818_108220</name>
</gene>
<protein>
    <submittedName>
        <fullName evidence="11">Subtilisin inhibitor-like</fullName>
    </submittedName>
</protein>
<dbReference type="Proteomes" id="UP000199051">
    <property type="component" value="Unassembled WGS sequence"/>
</dbReference>
<dbReference type="GO" id="GO:0004867">
    <property type="term" value="F:serine-type endopeptidase inhibitor activity"/>
    <property type="evidence" value="ECO:0007669"/>
    <property type="project" value="UniProtKB-KW"/>
</dbReference>
<keyword evidence="5 8" id="KW-0646">Protease inhibitor</keyword>
<comment type="similarity">
    <text evidence="2 8">Belongs to the protease inhibitor I16 (SSI) family.</text>
</comment>
<sequence>MSAKSFAVAAVCAAVAALAPATTADATIAPVGAGFVLTVQRAGELPRLAVLQCSPDGGTHLEARTACAQLSQVNGRFEKLNVRPDSMCTLEYDPVTVTAYGWWGRKPVHYRQVFGNGCALRVATGSVFAI</sequence>
<feature type="signal peptide" evidence="9">
    <location>
        <begin position="1"/>
        <end position="24"/>
    </location>
</feature>
<dbReference type="InterPro" id="IPR000691">
    <property type="entry name" value="Prot_inh_I16_SSI"/>
</dbReference>
<comment type="subunit">
    <text evidence="3">Homodimer.</text>
</comment>
<evidence type="ECO:0000256" key="2">
    <source>
        <dbReference type="ARBA" id="ARBA00010472"/>
    </source>
</evidence>
<feature type="domain" description="Subtilisin inhibitor" evidence="10">
    <location>
        <begin position="44"/>
        <end position="116"/>
    </location>
</feature>
<keyword evidence="6 8" id="KW-0722">Serine protease inhibitor</keyword>
<comment type="subcellular location">
    <subcellularLocation>
        <location evidence="1">Secreted</location>
    </subcellularLocation>
</comment>
<evidence type="ECO:0000313" key="12">
    <source>
        <dbReference type="Proteomes" id="UP000199051"/>
    </source>
</evidence>
<dbReference type="STRING" id="155974.SAMN04487818_108220"/>
<dbReference type="RefSeq" id="WP_092780531.1">
    <property type="nucleotide sequence ID" value="NZ_FOGI01000008.1"/>
</dbReference>
<evidence type="ECO:0000256" key="5">
    <source>
        <dbReference type="ARBA" id="ARBA00022690"/>
    </source>
</evidence>
<dbReference type="Gene3D" id="3.30.350.10">
    <property type="entry name" value="Subtilisin inhibitor-like"/>
    <property type="match status" value="1"/>
</dbReference>
<evidence type="ECO:0000256" key="7">
    <source>
        <dbReference type="ARBA" id="ARBA00023157"/>
    </source>
</evidence>
<evidence type="ECO:0000256" key="9">
    <source>
        <dbReference type="SAM" id="SignalP"/>
    </source>
</evidence>
<feature type="chain" id="PRO_5039597673" evidence="9">
    <location>
        <begin position="25"/>
        <end position="130"/>
    </location>
</feature>
<keyword evidence="4" id="KW-0964">Secreted</keyword>
<evidence type="ECO:0000259" key="10">
    <source>
        <dbReference type="Pfam" id="PF00720"/>
    </source>
</evidence>
<evidence type="ECO:0000256" key="8">
    <source>
        <dbReference type="RuleBase" id="RU003471"/>
    </source>
</evidence>
<dbReference type="SUPFAM" id="SSF55399">
    <property type="entry name" value="Subtilisin inhibitor"/>
    <property type="match status" value="1"/>
</dbReference>
<evidence type="ECO:0000256" key="3">
    <source>
        <dbReference type="ARBA" id="ARBA00011738"/>
    </source>
</evidence>
<evidence type="ECO:0000256" key="6">
    <source>
        <dbReference type="ARBA" id="ARBA00022900"/>
    </source>
</evidence>
<evidence type="ECO:0000256" key="4">
    <source>
        <dbReference type="ARBA" id="ARBA00022525"/>
    </source>
</evidence>
<accession>A0A1H9VBB1</accession>
<organism evidence="11 12">
    <name type="scientific">Actinokineospora terrae</name>
    <dbReference type="NCBI Taxonomy" id="155974"/>
    <lineage>
        <taxon>Bacteria</taxon>
        <taxon>Bacillati</taxon>
        <taxon>Actinomycetota</taxon>
        <taxon>Actinomycetes</taxon>
        <taxon>Pseudonocardiales</taxon>
        <taxon>Pseudonocardiaceae</taxon>
        <taxon>Actinokineospora</taxon>
    </lineage>
</organism>
<dbReference type="EMBL" id="FOGI01000008">
    <property type="protein sequence ID" value="SES18879.1"/>
    <property type="molecule type" value="Genomic_DNA"/>
</dbReference>